<feature type="domain" description="Phosphotyrosine protein phosphatase I" evidence="7">
    <location>
        <begin position="7"/>
        <end position="144"/>
    </location>
</feature>
<feature type="signal peptide" evidence="6">
    <location>
        <begin position="1"/>
        <end position="23"/>
    </location>
</feature>
<comment type="similarity">
    <text evidence="1">Belongs to the low molecular weight phosphotyrosine protein phosphatase family.</text>
</comment>
<keyword evidence="6" id="KW-0732">Signal</keyword>
<dbReference type="Pfam" id="PF01451">
    <property type="entry name" value="LMWPc"/>
    <property type="match status" value="1"/>
</dbReference>
<dbReference type="Gene3D" id="3.40.50.2300">
    <property type="match status" value="1"/>
</dbReference>
<keyword evidence="3" id="KW-0378">Hydrolase</keyword>
<dbReference type="OMA" id="FYDFDYI"/>
<dbReference type="InterPro" id="IPR036196">
    <property type="entry name" value="Ptyr_pPase_sf"/>
</dbReference>
<dbReference type="HOGENOM" id="CLU_071415_2_0_1"/>
<dbReference type="EC" id="3.1.3.2" evidence="2"/>
<evidence type="ECO:0000256" key="2">
    <source>
        <dbReference type="ARBA" id="ARBA00012646"/>
    </source>
</evidence>
<evidence type="ECO:0000256" key="6">
    <source>
        <dbReference type="SAM" id="SignalP"/>
    </source>
</evidence>
<dbReference type="PRINTS" id="PR00719">
    <property type="entry name" value="LMWPTPASE"/>
</dbReference>
<protein>
    <recommendedName>
        <fullName evidence="2">acid phosphatase</fullName>
        <ecNumber evidence="2">3.1.3.2</ecNumber>
    </recommendedName>
</protein>
<evidence type="ECO:0000313" key="9">
    <source>
        <dbReference type="Proteomes" id="UP000015102"/>
    </source>
</evidence>
<evidence type="ECO:0000256" key="3">
    <source>
        <dbReference type="ARBA" id="ARBA00022801"/>
    </source>
</evidence>
<organism evidence="8 9">
    <name type="scientific">Megaselia scalaris</name>
    <name type="common">Humpbacked fly</name>
    <name type="synonym">Phora scalaris</name>
    <dbReference type="NCBI Taxonomy" id="36166"/>
    <lineage>
        <taxon>Eukaryota</taxon>
        <taxon>Metazoa</taxon>
        <taxon>Ecdysozoa</taxon>
        <taxon>Arthropoda</taxon>
        <taxon>Hexapoda</taxon>
        <taxon>Insecta</taxon>
        <taxon>Pterygota</taxon>
        <taxon>Neoptera</taxon>
        <taxon>Endopterygota</taxon>
        <taxon>Diptera</taxon>
        <taxon>Brachycera</taxon>
        <taxon>Muscomorpha</taxon>
        <taxon>Platypezoidea</taxon>
        <taxon>Phoridae</taxon>
        <taxon>Megaseliini</taxon>
        <taxon>Megaselia</taxon>
    </lineage>
</organism>
<dbReference type="GO" id="GO:0004725">
    <property type="term" value="F:protein tyrosine phosphatase activity"/>
    <property type="evidence" value="ECO:0007669"/>
    <property type="project" value="InterPro"/>
</dbReference>
<dbReference type="InterPro" id="IPR023485">
    <property type="entry name" value="Ptyr_pPase"/>
</dbReference>
<dbReference type="Proteomes" id="UP000015102">
    <property type="component" value="Unassembled WGS sequence"/>
</dbReference>
<keyword evidence="9" id="KW-1185">Reference proteome</keyword>
<feature type="active site" evidence="5">
    <location>
        <position position="31"/>
    </location>
</feature>
<feature type="chain" id="PRO_5004577845" description="acid phosphatase" evidence="6">
    <location>
        <begin position="24"/>
        <end position="146"/>
    </location>
</feature>
<dbReference type="SUPFAM" id="SSF52788">
    <property type="entry name" value="Phosphotyrosine protein phosphatases I"/>
    <property type="match status" value="1"/>
</dbReference>
<dbReference type="CDD" id="cd16343">
    <property type="entry name" value="LMWPTP"/>
    <property type="match status" value="1"/>
</dbReference>
<evidence type="ECO:0000256" key="4">
    <source>
        <dbReference type="ARBA" id="ARBA00022912"/>
    </source>
</evidence>
<dbReference type="InterPro" id="IPR017867">
    <property type="entry name" value="Tyr_phospatase_low_mol_wt"/>
</dbReference>
<dbReference type="InterPro" id="IPR050438">
    <property type="entry name" value="LMW_PTPase"/>
</dbReference>
<dbReference type="EMBL" id="CAQQ02021495">
    <property type="status" value="NOT_ANNOTATED_CDS"/>
    <property type="molecule type" value="Genomic_DNA"/>
</dbReference>
<evidence type="ECO:0000256" key="1">
    <source>
        <dbReference type="ARBA" id="ARBA00011063"/>
    </source>
</evidence>
<evidence type="ECO:0000313" key="8">
    <source>
        <dbReference type="EnsemblMetazoa" id="MESCA010749-PA"/>
    </source>
</evidence>
<reference evidence="9" key="1">
    <citation type="submission" date="2013-02" db="EMBL/GenBank/DDBJ databases">
        <authorList>
            <person name="Hughes D."/>
        </authorList>
    </citation>
    <scope>NUCLEOTIDE SEQUENCE</scope>
    <source>
        <strain>Durham</strain>
        <strain evidence="9">NC isolate 2 -- Noor lab</strain>
    </source>
</reference>
<dbReference type="GO" id="GO:0003993">
    <property type="term" value="F:acid phosphatase activity"/>
    <property type="evidence" value="ECO:0007669"/>
    <property type="project" value="UniProtKB-EC"/>
</dbReference>
<dbReference type="AlphaFoldDB" id="T1H3C6"/>
<name>T1H3C6_MEGSC</name>
<reference evidence="8" key="2">
    <citation type="submission" date="2015-06" db="UniProtKB">
        <authorList>
            <consortium name="EnsemblMetazoa"/>
        </authorList>
    </citation>
    <scope>IDENTIFICATION</scope>
</reference>
<dbReference type="PANTHER" id="PTHR11717">
    <property type="entry name" value="LOW MOLECULAR WEIGHT PROTEIN TYROSINE PHOSPHATASE"/>
    <property type="match status" value="1"/>
</dbReference>
<keyword evidence="4" id="KW-0904">Protein phosphatase</keyword>
<dbReference type="EnsemblMetazoa" id="MESCA010749-RA">
    <property type="protein sequence ID" value="MESCA010749-PA"/>
    <property type="gene ID" value="MESCA010749"/>
</dbReference>
<feature type="active site" description="Proton donor" evidence="5">
    <location>
        <position position="138"/>
    </location>
</feature>
<dbReference type="STRING" id="36166.T1H3C6"/>
<evidence type="ECO:0000259" key="7">
    <source>
        <dbReference type="SMART" id="SM00226"/>
    </source>
</evidence>
<evidence type="ECO:0000256" key="5">
    <source>
        <dbReference type="PIRSR" id="PIRSR617867-1"/>
    </source>
</evidence>
<dbReference type="PANTHER" id="PTHR11717:SF29">
    <property type="entry name" value="ACID PHOSPHATASE"/>
    <property type="match status" value="1"/>
</dbReference>
<sequence length="146" mass="16310">MSNTKDLSVLFVCIASQAMMVTATFSGNSCRSPMAEAVLKSLAAQKNLNWKIDSAALREWNVGRSPEPRCIKVLAENNLHTDHIGRQITDEDFHNFDYIFGMDSMNIRYLSEIKPDGSKASIELLGKYATNSGEIIEDPYFVGTRE</sequence>
<accession>T1H3C6</accession>
<dbReference type="SMART" id="SM00226">
    <property type="entry name" value="LMWPc"/>
    <property type="match status" value="1"/>
</dbReference>
<proteinExistence type="inferred from homology"/>